<dbReference type="Gene3D" id="3.90.70.10">
    <property type="entry name" value="Cysteine proteinases"/>
    <property type="match status" value="1"/>
</dbReference>
<name>A0A8C3X0V6_9CETA</name>
<evidence type="ECO:0000259" key="9">
    <source>
        <dbReference type="PROSITE" id="PS50235"/>
    </source>
</evidence>
<evidence type="ECO:0000256" key="1">
    <source>
        <dbReference type="ARBA" id="ARBA00000707"/>
    </source>
</evidence>
<dbReference type="InterPro" id="IPR028889">
    <property type="entry name" value="USP"/>
</dbReference>
<keyword evidence="3 8" id="KW-0645">Protease</keyword>
<evidence type="ECO:0000313" key="10">
    <source>
        <dbReference type="Ensembl" id="ENSCWAP00000022116.1"/>
    </source>
</evidence>
<dbReference type="GO" id="GO:0001917">
    <property type="term" value="C:photoreceptor inner segment"/>
    <property type="evidence" value="ECO:0007669"/>
    <property type="project" value="UniProtKB-SubCell"/>
</dbReference>
<dbReference type="PROSITE" id="PS50235">
    <property type="entry name" value="USP_3"/>
    <property type="match status" value="1"/>
</dbReference>
<keyword evidence="8" id="KW-0788">Thiol protease</keyword>
<dbReference type="Ensembl" id="ENSCWAT00000023989.1">
    <property type="protein sequence ID" value="ENSCWAP00000022116.1"/>
    <property type="gene ID" value="ENSCWAG00000016345.1"/>
</dbReference>
<dbReference type="Pfam" id="PF00443">
    <property type="entry name" value="UCH"/>
    <property type="match status" value="1"/>
</dbReference>
<evidence type="ECO:0000256" key="8">
    <source>
        <dbReference type="RuleBase" id="RU366025"/>
    </source>
</evidence>
<evidence type="ECO:0000256" key="3">
    <source>
        <dbReference type="ARBA" id="ARBA00022670"/>
    </source>
</evidence>
<comment type="catalytic activity">
    <reaction evidence="1 8">
        <text>Thiol-dependent hydrolysis of ester, thioester, amide, peptide and isopeptide bonds formed by the C-terminal Gly of ubiquitin (a 76-residue protein attached to proteins as an intracellular targeting signal).</text>
        <dbReference type="EC" id="3.4.19.12"/>
    </reaction>
</comment>
<dbReference type="PROSITE" id="PS00973">
    <property type="entry name" value="USP_2"/>
    <property type="match status" value="1"/>
</dbReference>
<dbReference type="PANTHER" id="PTHR21646">
    <property type="entry name" value="UBIQUITIN CARBOXYL-TERMINAL HYDROLASE"/>
    <property type="match status" value="1"/>
</dbReference>
<dbReference type="FunFam" id="3.90.70.10:FF:000129">
    <property type="entry name" value="Ubiquitinyl hydrolase 1"/>
    <property type="match status" value="1"/>
</dbReference>
<feature type="domain" description="USP" evidence="9">
    <location>
        <begin position="163"/>
        <end position="562"/>
    </location>
</feature>
<dbReference type="GO" id="GO:0004843">
    <property type="term" value="F:cysteine-type deubiquitinase activity"/>
    <property type="evidence" value="ECO:0007669"/>
    <property type="project" value="UniProtKB-UniRule"/>
</dbReference>
<organism evidence="10 11">
    <name type="scientific">Catagonus wagneri</name>
    <name type="common">Chacoan peccary</name>
    <dbReference type="NCBI Taxonomy" id="51154"/>
    <lineage>
        <taxon>Eukaryota</taxon>
        <taxon>Metazoa</taxon>
        <taxon>Chordata</taxon>
        <taxon>Craniata</taxon>
        <taxon>Vertebrata</taxon>
        <taxon>Euteleostomi</taxon>
        <taxon>Mammalia</taxon>
        <taxon>Eutheria</taxon>
        <taxon>Laurasiatheria</taxon>
        <taxon>Artiodactyla</taxon>
        <taxon>Suina</taxon>
        <taxon>Tayassuidae</taxon>
        <taxon>Catagonus</taxon>
    </lineage>
</organism>
<keyword evidence="8" id="KW-0833">Ubl conjugation pathway</keyword>
<comment type="function">
    <text evidence="8">Deubiquitinating enzyme that removes conjugated ubiquitin from specific proteins to regulate different cellular processes.</text>
</comment>
<keyword evidence="7" id="KW-0862">Zinc</keyword>
<dbReference type="GO" id="GO:0008270">
    <property type="term" value="F:zinc ion binding"/>
    <property type="evidence" value="ECO:0007669"/>
    <property type="project" value="UniProtKB-KW"/>
</dbReference>
<evidence type="ECO:0000256" key="4">
    <source>
        <dbReference type="ARBA" id="ARBA00022723"/>
    </source>
</evidence>
<keyword evidence="4" id="KW-0479">Metal-binding</keyword>
<dbReference type="PROSITE" id="PS00972">
    <property type="entry name" value="USP_1"/>
    <property type="match status" value="1"/>
</dbReference>
<dbReference type="Proteomes" id="UP000694540">
    <property type="component" value="Unplaced"/>
</dbReference>
<dbReference type="CDD" id="cd02667">
    <property type="entry name" value="Peptidase_C19K"/>
    <property type="match status" value="1"/>
</dbReference>
<protein>
    <recommendedName>
        <fullName evidence="8">Ubiquitin carboxyl-terminal hydrolase</fullName>
        <ecNumber evidence="8">3.4.19.12</ecNumber>
    </recommendedName>
</protein>
<proteinExistence type="inferred from homology"/>
<sequence>MFSKCKLDHVAFLCKNYSWPSITLRINYHNSNLNDKALYELFPAYFCRLTLFLLPHPVLPPLPHSLQTKVDKYHFYYQICKIIEPTFLIFADILYFFRCYECDEKLSTHCNKKVLAQIVDFLQKHVSKTQTNAFSRIIKLCEEKYETGEKNKGRKGSNVTSVKGITNLGNTCFFNAVMQNLAQSYILTELMNEIKEHGTKLRIVPSLDSQLDPLVVELSSPGPLTSALFLFLHSMKETEKGPLSPKILFNQLCQKAPGFKSLQQQDSQELLHYLLDAVRTEETKRIQAGILKAFNNPTTKTADDETRKKVKAYGREGVKMNFIDRIFIGELTSTVMCEECANISTVKDPFIDISLPIIEERVSKPVLLGRTSKYRSLQETDNGQYSGTVTVENIHQPKTTKKHSPSKDMQAEGVYTNARKQLLISAVPAILILHLKRFHQAGLSLRKVNRHVDFPLLLDLAPFCSATCKNVCVGDKVLYGLYGVVEHSGSMRGGHYTAYVKVRTPSKKLLEHITGKKNIPGLKEPDSGSAGQWVHVSDTYVQVVPESRALSAQAYLLFYERIL</sequence>
<keyword evidence="11" id="KW-1185">Reference proteome</keyword>
<evidence type="ECO:0000256" key="7">
    <source>
        <dbReference type="ARBA" id="ARBA00022833"/>
    </source>
</evidence>
<evidence type="ECO:0000256" key="2">
    <source>
        <dbReference type="ARBA" id="ARBA00004437"/>
    </source>
</evidence>
<accession>A0A8C3X0V6</accession>
<keyword evidence="5" id="KW-0863">Zinc-finger</keyword>
<gene>
    <name evidence="10" type="primary">USP45</name>
</gene>
<dbReference type="GO" id="GO:0016579">
    <property type="term" value="P:protein deubiquitination"/>
    <property type="evidence" value="ECO:0007669"/>
    <property type="project" value="InterPro"/>
</dbReference>
<reference evidence="10" key="2">
    <citation type="submission" date="2025-09" db="UniProtKB">
        <authorList>
            <consortium name="Ensembl"/>
        </authorList>
    </citation>
    <scope>IDENTIFICATION</scope>
</reference>
<dbReference type="GO" id="GO:0006508">
    <property type="term" value="P:proteolysis"/>
    <property type="evidence" value="ECO:0007669"/>
    <property type="project" value="UniProtKB-KW"/>
</dbReference>
<comment type="subcellular location">
    <subcellularLocation>
        <location evidence="2">Photoreceptor inner segment</location>
    </subcellularLocation>
</comment>
<dbReference type="InterPro" id="IPR050185">
    <property type="entry name" value="Ub_carboxyl-term_hydrolase"/>
</dbReference>
<comment type="similarity">
    <text evidence="8">Belongs to the peptidase C19 family.</text>
</comment>
<dbReference type="InterPro" id="IPR018200">
    <property type="entry name" value="USP_CS"/>
</dbReference>
<keyword evidence="6 8" id="KW-0378">Hydrolase</keyword>
<evidence type="ECO:0000313" key="11">
    <source>
        <dbReference type="Proteomes" id="UP000694540"/>
    </source>
</evidence>
<dbReference type="InterPro" id="IPR001394">
    <property type="entry name" value="Peptidase_C19_UCH"/>
</dbReference>
<dbReference type="InterPro" id="IPR038765">
    <property type="entry name" value="Papain-like_cys_pep_sf"/>
</dbReference>
<reference evidence="10" key="1">
    <citation type="submission" date="2025-08" db="UniProtKB">
        <authorList>
            <consortium name="Ensembl"/>
        </authorList>
    </citation>
    <scope>IDENTIFICATION</scope>
</reference>
<dbReference type="AlphaFoldDB" id="A0A8C3X0V6"/>
<evidence type="ECO:0000256" key="6">
    <source>
        <dbReference type="ARBA" id="ARBA00022801"/>
    </source>
</evidence>
<dbReference type="SUPFAM" id="SSF54001">
    <property type="entry name" value="Cysteine proteinases"/>
    <property type="match status" value="1"/>
</dbReference>
<evidence type="ECO:0000256" key="5">
    <source>
        <dbReference type="ARBA" id="ARBA00022771"/>
    </source>
</evidence>
<dbReference type="PANTHER" id="PTHR21646:SF34">
    <property type="entry name" value="UBIQUITIN CARBOXYL-TERMINAL HYDROLASE 45"/>
    <property type="match status" value="1"/>
</dbReference>
<dbReference type="EC" id="3.4.19.12" evidence="8"/>
<dbReference type="GeneTree" id="ENSGT00940000157719"/>